<gene>
    <name evidence="2" type="ORF">EubceDRAFT1_2154</name>
</gene>
<dbReference type="Gene3D" id="1.10.3910.10">
    <property type="entry name" value="SP0561-like"/>
    <property type="match status" value="1"/>
</dbReference>
<name>I5AVU1_EUBC6</name>
<organism evidence="2 3">
    <name type="scientific">Eubacterium cellulosolvens (strain ATCC 43171 / JCM 9499 / 6)</name>
    <name type="common">Cillobacterium cellulosolvens</name>
    <dbReference type="NCBI Taxonomy" id="633697"/>
    <lineage>
        <taxon>Bacteria</taxon>
        <taxon>Bacillati</taxon>
        <taxon>Bacillota</taxon>
        <taxon>Clostridia</taxon>
        <taxon>Eubacteriales</taxon>
        <taxon>Eubacteriaceae</taxon>
        <taxon>Eubacterium</taxon>
    </lineage>
</organism>
<sequence length="78" mass="8356">MKKIDKHMTVTEILAVDPIIANILSGQGMNCLFCGAAVNETLEEACLVHGIEGERIDLLVAQINDFLGVPEGAEDTCI</sequence>
<dbReference type="PANTHER" id="PTHR39341:SF1">
    <property type="entry name" value="DUF1858 DOMAIN-CONTAINING PROTEIN"/>
    <property type="match status" value="1"/>
</dbReference>
<dbReference type="InterPro" id="IPR023883">
    <property type="entry name" value="CHP03980_redox-disulphide"/>
</dbReference>
<evidence type="ECO:0000313" key="3">
    <source>
        <dbReference type="Proteomes" id="UP000005753"/>
    </source>
</evidence>
<keyword evidence="3" id="KW-1185">Reference proteome</keyword>
<dbReference type="PANTHER" id="PTHR39341">
    <property type="entry name" value="BSL7085 PROTEIN"/>
    <property type="match status" value="1"/>
</dbReference>
<reference evidence="2 3" key="1">
    <citation type="submission" date="2010-08" db="EMBL/GenBank/DDBJ databases">
        <authorList>
            <consortium name="US DOE Joint Genome Institute (JGI-PGF)"/>
            <person name="Lucas S."/>
            <person name="Copeland A."/>
            <person name="Lapidus A."/>
            <person name="Cheng J.-F."/>
            <person name="Bruce D."/>
            <person name="Goodwin L."/>
            <person name="Pitluck S."/>
            <person name="Land M.L."/>
            <person name="Hauser L."/>
            <person name="Chang Y.-J."/>
            <person name="Anderson I.J."/>
            <person name="Johnson E."/>
            <person name="Mulhopadhyay B."/>
            <person name="Kyrpides N."/>
            <person name="Woyke T.J."/>
        </authorList>
    </citation>
    <scope>NUCLEOTIDE SEQUENCE [LARGE SCALE GENOMIC DNA]</scope>
    <source>
        <strain evidence="2 3">6</strain>
    </source>
</reference>
<dbReference type="Proteomes" id="UP000005753">
    <property type="component" value="Chromosome"/>
</dbReference>
<dbReference type="NCBIfam" id="TIGR03980">
    <property type="entry name" value="prismane_assoc"/>
    <property type="match status" value="1"/>
</dbReference>
<evidence type="ECO:0000259" key="1">
    <source>
        <dbReference type="Pfam" id="PF08984"/>
    </source>
</evidence>
<dbReference type="EMBL" id="CM001487">
    <property type="protein sequence ID" value="EIM57914.1"/>
    <property type="molecule type" value="Genomic_DNA"/>
</dbReference>
<dbReference type="InterPro" id="IPR015077">
    <property type="entry name" value="DUF1858"/>
</dbReference>
<accession>I5AVU1</accession>
<evidence type="ECO:0000313" key="2">
    <source>
        <dbReference type="EMBL" id="EIM57914.1"/>
    </source>
</evidence>
<dbReference type="Pfam" id="PF08984">
    <property type="entry name" value="DUF1858"/>
    <property type="match status" value="1"/>
</dbReference>
<feature type="domain" description="DUF1858" evidence="1">
    <location>
        <begin position="4"/>
        <end position="54"/>
    </location>
</feature>
<proteinExistence type="predicted"/>
<dbReference type="HOGENOM" id="CLU_180540_1_1_9"/>
<dbReference type="SUPFAM" id="SSF140683">
    <property type="entry name" value="SP0561-like"/>
    <property type="match status" value="1"/>
</dbReference>
<reference evidence="2 3" key="2">
    <citation type="submission" date="2012-02" db="EMBL/GenBank/DDBJ databases">
        <title>Improved High-Quality Draft sequence of Eubacterium cellulosolvens 6.</title>
        <authorList>
            <consortium name="US DOE Joint Genome Institute"/>
            <person name="Lucas S."/>
            <person name="Han J."/>
            <person name="Lapidus A."/>
            <person name="Cheng J.-F."/>
            <person name="Goodwin L."/>
            <person name="Pitluck S."/>
            <person name="Peters L."/>
            <person name="Mikhailova N."/>
            <person name="Gu W."/>
            <person name="Detter J.C."/>
            <person name="Han C."/>
            <person name="Tapia R."/>
            <person name="Land M."/>
            <person name="Hauser L."/>
            <person name="Kyrpides N."/>
            <person name="Ivanova N."/>
            <person name="Pagani I."/>
            <person name="Johnson E."/>
            <person name="Mukhopadhyay B."/>
            <person name="Anderson I."/>
            <person name="Woyke T."/>
        </authorList>
    </citation>
    <scope>NUCLEOTIDE SEQUENCE [LARGE SCALE GENOMIC DNA]</scope>
    <source>
        <strain evidence="2 3">6</strain>
    </source>
</reference>
<protein>
    <submittedName>
        <fullName evidence="2">Hydrid cluster protein-associated redox disulfide domain</fullName>
    </submittedName>
</protein>
<dbReference type="AlphaFoldDB" id="I5AVU1"/>
<dbReference type="InterPro" id="IPR038062">
    <property type="entry name" value="ScdA-like_N_sf"/>
</dbReference>
<dbReference type="OrthoDB" id="15017at2"/>